<dbReference type="PROSITE" id="PS51462">
    <property type="entry name" value="NUDIX"/>
    <property type="match status" value="1"/>
</dbReference>
<keyword evidence="3" id="KW-0378">Hydrolase</keyword>
<dbReference type="GO" id="GO:0046872">
    <property type="term" value="F:metal ion binding"/>
    <property type="evidence" value="ECO:0007669"/>
    <property type="project" value="UniProtKB-KW"/>
</dbReference>
<dbReference type="InterPro" id="IPR020084">
    <property type="entry name" value="NUDIX_hydrolase_CS"/>
</dbReference>
<dbReference type="EMBL" id="MHQY01000044">
    <property type="protein sequence ID" value="OHA12675.1"/>
    <property type="molecule type" value="Genomic_DNA"/>
</dbReference>
<reference evidence="6 7" key="1">
    <citation type="journal article" date="2016" name="Nat. Commun.">
        <title>Thousands of microbial genomes shed light on interconnected biogeochemical processes in an aquifer system.</title>
        <authorList>
            <person name="Anantharaman K."/>
            <person name="Brown C.T."/>
            <person name="Hug L.A."/>
            <person name="Sharon I."/>
            <person name="Castelle C.J."/>
            <person name="Probst A.J."/>
            <person name="Thomas B.C."/>
            <person name="Singh A."/>
            <person name="Wilkins M.J."/>
            <person name="Karaoz U."/>
            <person name="Brodie E.L."/>
            <person name="Williams K.H."/>
            <person name="Hubbard S.S."/>
            <person name="Banfield J.F."/>
        </authorList>
    </citation>
    <scope>NUCLEOTIDE SEQUENCE [LARGE SCALE GENOMIC DNA]</scope>
</reference>
<dbReference type="AlphaFoldDB" id="A0A1G2LM36"/>
<evidence type="ECO:0000313" key="6">
    <source>
        <dbReference type="EMBL" id="OHA12675.1"/>
    </source>
</evidence>
<gene>
    <name evidence="6" type="ORF">A3G49_00165</name>
</gene>
<dbReference type="SUPFAM" id="SSF55811">
    <property type="entry name" value="Nudix"/>
    <property type="match status" value="1"/>
</dbReference>
<dbReference type="Gene3D" id="3.90.79.10">
    <property type="entry name" value="Nucleoside Triphosphate Pyrophosphohydrolase"/>
    <property type="match status" value="1"/>
</dbReference>
<evidence type="ECO:0000313" key="7">
    <source>
        <dbReference type="Proteomes" id="UP000177171"/>
    </source>
</evidence>
<dbReference type="InterPro" id="IPR015797">
    <property type="entry name" value="NUDIX_hydrolase-like_dom_sf"/>
</dbReference>
<proteinExistence type="predicted"/>
<evidence type="ECO:0000256" key="3">
    <source>
        <dbReference type="ARBA" id="ARBA00022801"/>
    </source>
</evidence>
<dbReference type="PROSITE" id="PS00893">
    <property type="entry name" value="NUDIX_BOX"/>
    <property type="match status" value="1"/>
</dbReference>
<dbReference type="PANTHER" id="PTHR42904">
    <property type="entry name" value="NUDIX HYDROLASE, NUDC SUBFAMILY"/>
    <property type="match status" value="1"/>
</dbReference>
<dbReference type="GO" id="GO:0005829">
    <property type="term" value="C:cytosol"/>
    <property type="evidence" value="ECO:0007669"/>
    <property type="project" value="TreeGrafter"/>
</dbReference>
<dbReference type="Proteomes" id="UP000177171">
    <property type="component" value="Unassembled WGS sequence"/>
</dbReference>
<dbReference type="Pfam" id="PF00293">
    <property type="entry name" value="NUDIX"/>
    <property type="match status" value="1"/>
</dbReference>
<protein>
    <recommendedName>
        <fullName evidence="5">Nudix hydrolase domain-containing protein</fullName>
    </recommendedName>
</protein>
<dbReference type="InterPro" id="IPR000086">
    <property type="entry name" value="NUDIX_hydrolase_dom"/>
</dbReference>
<accession>A0A1G2LM36</accession>
<comment type="caution">
    <text evidence="6">The sequence shown here is derived from an EMBL/GenBank/DDBJ whole genome shotgun (WGS) entry which is preliminary data.</text>
</comment>
<evidence type="ECO:0000256" key="4">
    <source>
        <dbReference type="ARBA" id="ARBA00022842"/>
    </source>
</evidence>
<evidence type="ECO:0000256" key="1">
    <source>
        <dbReference type="ARBA" id="ARBA00001946"/>
    </source>
</evidence>
<keyword evidence="2" id="KW-0479">Metal-binding</keyword>
<sequence length="166" mass="18717">MNTTSHESEKPAKGQQVITAYAFIHHNFDGVEKLFVPKRAGTKKFLPGVFELPGGHIDFGETTIDGLKREIFEEFGIHVIIGDPFYVFTYINDVKGSHSIEVIYFAAFEDAIEKINLDPAVHSQLLWIAENELSQILTKEKGEQDPEIKAIKRGFELLRGSKINTL</sequence>
<comment type="cofactor">
    <cofactor evidence="1">
        <name>Mg(2+)</name>
        <dbReference type="ChEBI" id="CHEBI:18420"/>
    </cofactor>
</comment>
<dbReference type="GO" id="GO:0035529">
    <property type="term" value="F:NADH pyrophosphatase activity"/>
    <property type="evidence" value="ECO:0007669"/>
    <property type="project" value="TreeGrafter"/>
</dbReference>
<dbReference type="PANTHER" id="PTHR42904:SF1">
    <property type="entry name" value="NUCLEOSIDE DIPHOSPHATE-LINKED MOIETY X MOTIF 17"/>
    <property type="match status" value="1"/>
</dbReference>
<evidence type="ECO:0000259" key="5">
    <source>
        <dbReference type="PROSITE" id="PS51462"/>
    </source>
</evidence>
<organism evidence="6 7">
    <name type="scientific">Candidatus Sungbacteria bacterium RIFCSPLOWO2_12_FULL_41_11</name>
    <dbReference type="NCBI Taxonomy" id="1802286"/>
    <lineage>
        <taxon>Bacteria</taxon>
        <taxon>Candidatus Sungiibacteriota</taxon>
    </lineage>
</organism>
<dbReference type="CDD" id="cd02883">
    <property type="entry name" value="NUDIX_Hydrolase"/>
    <property type="match status" value="1"/>
</dbReference>
<dbReference type="InterPro" id="IPR050241">
    <property type="entry name" value="NAD-cap_RNA_hydrolase_NudC"/>
</dbReference>
<dbReference type="GO" id="GO:0006742">
    <property type="term" value="P:NADP+ catabolic process"/>
    <property type="evidence" value="ECO:0007669"/>
    <property type="project" value="TreeGrafter"/>
</dbReference>
<feature type="domain" description="Nudix hydrolase" evidence="5">
    <location>
        <begin position="15"/>
        <end position="150"/>
    </location>
</feature>
<name>A0A1G2LM36_9BACT</name>
<dbReference type="GO" id="GO:0019677">
    <property type="term" value="P:NAD+ catabolic process"/>
    <property type="evidence" value="ECO:0007669"/>
    <property type="project" value="TreeGrafter"/>
</dbReference>
<evidence type="ECO:0000256" key="2">
    <source>
        <dbReference type="ARBA" id="ARBA00022723"/>
    </source>
</evidence>
<keyword evidence="4" id="KW-0460">Magnesium</keyword>